<dbReference type="Gene3D" id="3.60.21.10">
    <property type="match status" value="1"/>
</dbReference>
<dbReference type="Pfam" id="PF00149">
    <property type="entry name" value="Metallophos"/>
    <property type="match status" value="1"/>
</dbReference>
<evidence type="ECO:0000256" key="1">
    <source>
        <dbReference type="ARBA" id="ARBA00022723"/>
    </source>
</evidence>
<protein>
    <recommendedName>
        <fullName evidence="4">Calcineurin-like phosphoesterase domain-containing protein</fullName>
    </recommendedName>
</protein>
<evidence type="ECO:0000313" key="5">
    <source>
        <dbReference type="EMBL" id="SER78040.1"/>
    </source>
</evidence>
<keyword evidence="1" id="KW-0479">Metal-binding</keyword>
<dbReference type="GO" id="GO:0009245">
    <property type="term" value="P:lipid A biosynthetic process"/>
    <property type="evidence" value="ECO:0007669"/>
    <property type="project" value="TreeGrafter"/>
</dbReference>
<dbReference type="InterPro" id="IPR051158">
    <property type="entry name" value="Metallophosphoesterase_sf"/>
</dbReference>
<reference evidence="5 6" key="1">
    <citation type="submission" date="2016-10" db="EMBL/GenBank/DDBJ databases">
        <authorList>
            <person name="de Groot N.N."/>
        </authorList>
    </citation>
    <scope>NUCLEOTIDE SEQUENCE [LARGE SCALE GENOMIC DNA]</scope>
    <source>
        <strain evidence="5 6">AR40</strain>
    </source>
</reference>
<dbReference type="Proteomes" id="UP000182584">
    <property type="component" value="Unassembled WGS sequence"/>
</dbReference>
<evidence type="ECO:0000259" key="4">
    <source>
        <dbReference type="Pfam" id="PF00149"/>
    </source>
</evidence>
<dbReference type="InterPro" id="IPR029052">
    <property type="entry name" value="Metallo-depent_PP-like"/>
</dbReference>
<dbReference type="GO" id="GO:0008758">
    <property type="term" value="F:UDP-2,3-diacylglucosamine hydrolase activity"/>
    <property type="evidence" value="ECO:0007669"/>
    <property type="project" value="TreeGrafter"/>
</dbReference>
<feature type="domain" description="Calcineurin-like phosphoesterase" evidence="4">
    <location>
        <begin position="40"/>
        <end position="206"/>
    </location>
</feature>
<dbReference type="InterPro" id="IPR004843">
    <property type="entry name" value="Calcineurin-like_PHP"/>
</dbReference>
<dbReference type="SUPFAM" id="SSF56300">
    <property type="entry name" value="Metallo-dependent phosphatases"/>
    <property type="match status" value="1"/>
</dbReference>
<organism evidence="5 6">
    <name type="scientific">Butyrivibrio fibrisolvens</name>
    <dbReference type="NCBI Taxonomy" id="831"/>
    <lineage>
        <taxon>Bacteria</taxon>
        <taxon>Bacillati</taxon>
        <taxon>Bacillota</taxon>
        <taxon>Clostridia</taxon>
        <taxon>Lachnospirales</taxon>
        <taxon>Lachnospiraceae</taxon>
        <taxon>Butyrivibrio</taxon>
    </lineage>
</organism>
<sequence length="270" mass="30917">MIKKIILIVIVILLAIIFWFEVPVTEHITVSGNEKIDTPIRIALITDLHSCYYGRNQSQLIKMIDDENVDIILMSGDIFDDKFSEKNAKLFIEGVCDRYPCFYVTGNHEFWSGRQDEIKEYLEANNVTALEGEYSAIEVNGNTIVIAGVDDPTYMTMDDWTRQLKEADCGEEYQDSYKILLSHRPELVDVYAGYDYDLVVCGHAHGGQWRIPFTGVGVVSPNQGRFPKYFDGLYELSNGTDMVVSRGLCRERMPYPRFFNHPEVVIIDVE</sequence>
<keyword evidence="3" id="KW-1133">Transmembrane helix</keyword>
<dbReference type="EMBL" id="FOGJ01000011">
    <property type="protein sequence ID" value="SER78040.1"/>
    <property type="molecule type" value="Genomic_DNA"/>
</dbReference>
<gene>
    <name evidence="5" type="ORF">SAMN04487884_11111</name>
</gene>
<accession>A0A1H9RZ22</accession>
<dbReference type="PANTHER" id="PTHR31302:SF31">
    <property type="entry name" value="PHOSPHODIESTERASE YAEI"/>
    <property type="match status" value="1"/>
</dbReference>
<dbReference type="AlphaFoldDB" id="A0A1H9RZ22"/>
<proteinExistence type="predicted"/>
<evidence type="ECO:0000313" key="6">
    <source>
        <dbReference type="Proteomes" id="UP000182584"/>
    </source>
</evidence>
<feature type="transmembrane region" description="Helical" evidence="3">
    <location>
        <begin position="5"/>
        <end position="22"/>
    </location>
</feature>
<dbReference type="OrthoDB" id="9780884at2"/>
<keyword evidence="3" id="KW-0812">Transmembrane</keyword>
<evidence type="ECO:0000256" key="3">
    <source>
        <dbReference type="SAM" id="Phobius"/>
    </source>
</evidence>
<keyword evidence="2" id="KW-0378">Hydrolase</keyword>
<name>A0A1H9RZ22_BUTFI</name>
<dbReference type="CDD" id="cd07385">
    <property type="entry name" value="MPP_YkuE_C"/>
    <property type="match status" value="1"/>
</dbReference>
<dbReference type="RefSeq" id="WP_074755939.1">
    <property type="nucleotide sequence ID" value="NZ_FOGJ01000011.1"/>
</dbReference>
<dbReference type="GO" id="GO:0046872">
    <property type="term" value="F:metal ion binding"/>
    <property type="evidence" value="ECO:0007669"/>
    <property type="project" value="UniProtKB-KW"/>
</dbReference>
<dbReference type="GO" id="GO:0016020">
    <property type="term" value="C:membrane"/>
    <property type="evidence" value="ECO:0007669"/>
    <property type="project" value="GOC"/>
</dbReference>
<evidence type="ECO:0000256" key="2">
    <source>
        <dbReference type="ARBA" id="ARBA00022801"/>
    </source>
</evidence>
<dbReference type="PANTHER" id="PTHR31302">
    <property type="entry name" value="TRANSMEMBRANE PROTEIN WITH METALLOPHOSPHOESTERASE DOMAIN-RELATED"/>
    <property type="match status" value="1"/>
</dbReference>
<dbReference type="eggNOG" id="COG1408">
    <property type="taxonomic scope" value="Bacteria"/>
</dbReference>
<keyword evidence="3" id="KW-0472">Membrane</keyword>